<dbReference type="RefSeq" id="WP_091828986.1">
    <property type="nucleotide sequence ID" value="NZ_FNZK01000002.1"/>
</dbReference>
<dbReference type="AlphaFoldDB" id="A0A1H6V259"/>
<dbReference type="InterPro" id="IPR020043">
    <property type="entry name" value="Deacetylase_Atu3266-like"/>
</dbReference>
<evidence type="ECO:0000259" key="4">
    <source>
        <dbReference type="Pfam" id="PF01979"/>
    </source>
</evidence>
<dbReference type="InterPro" id="IPR011059">
    <property type="entry name" value="Metal-dep_hydrolase_composite"/>
</dbReference>
<dbReference type="Gene3D" id="3.20.20.140">
    <property type="entry name" value="Metal-dependent hydrolases"/>
    <property type="match status" value="1"/>
</dbReference>
<protein>
    <submittedName>
        <fullName evidence="5">Dihydroorotase</fullName>
    </submittedName>
</protein>
<reference evidence="5 6" key="1">
    <citation type="submission" date="2016-10" db="EMBL/GenBank/DDBJ databases">
        <authorList>
            <person name="de Groot N.N."/>
        </authorList>
    </citation>
    <scope>NUCLEOTIDE SEQUENCE [LARGE SCALE GENOMIC DNA]</scope>
    <source>
        <strain evidence="5 6">DSM 2179</strain>
    </source>
</reference>
<sequence length="376" mass="40957">MNMKSLDLLIVNGLLLDPFTGAEGRYSIGVQNGKIAGVYPEQAILPRYNNLLDLAGAYITPGWIDLHTHVAYKEAVIGIEADCIGIQQGVTTVVDAGSSGSKNFLQFEKNIIKKAKTRVLSWLNISAAGLYEGRSELEDLASIDVEATKKLISSKAEIRGIKVRMSHSVVKETNTGGLKIAKKLASQLHVPLFVHVGNCPPVLGDILNLLEQGDIVTHIFHGKAGGCLDAEGYILPELKAAIDRGIYLDLGHGTESCSFFRFKNAREKGICIDSISTDLYSQNYSGPVYSLKHTMEKCMALGMSFREVITAVTLKPAIMLNMPELGRIKAGALADMTFFEKVEGEQTYIDADGNEITGTQQLQVKGVVREGKVIWR</sequence>
<dbReference type="Gene3D" id="2.30.40.10">
    <property type="entry name" value="Urease, subunit C, domain 1"/>
    <property type="match status" value="1"/>
</dbReference>
<dbReference type="InterPro" id="IPR032466">
    <property type="entry name" value="Metal_Hydrolase"/>
</dbReference>
<gene>
    <name evidence="5" type="ORF">SAMN05660742_102176</name>
</gene>
<dbReference type="GO" id="GO:0016810">
    <property type="term" value="F:hydrolase activity, acting on carbon-nitrogen (but not peptide) bonds"/>
    <property type="evidence" value="ECO:0007669"/>
    <property type="project" value="InterPro"/>
</dbReference>
<proteinExistence type="predicted"/>
<evidence type="ECO:0000313" key="5">
    <source>
        <dbReference type="EMBL" id="SEI98591.1"/>
    </source>
</evidence>
<dbReference type="InterPro" id="IPR006680">
    <property type="entry name" value="Amidohydro-rel"/>
</dbReference>
<feature type="binding site" description="via carbamate group" evidence="1">
    <location>
        <position position="162"/>
    </location>
    <ligand>
        <name>Zn(2+)</name>
        <dbReference type="ChEBI" id="CHEBI:29105"/>
        <label>1</label>
    </ligand>
</feature>
<feature type="domain" description="Amidohydrolase-related" evidence="4">
    <location>
        <begin position="58"/>
        <end position="373"/>
    </location>
</feature>
<dbReference type="EMBL" id="FNZK01000002">
    <property type="protein sequence ID" value="SEI98591.1"/>
    <property type="molecule type" value="Genomic_DNA"/>
</dbReference>
<evidence type="ECO:0000256" key="2">
    <source>
        <dbReference type="PIRSR" id="PIRSR039004-2"/>
    </source>
</evidence>
<dbReference type="GO" id="GO:0019213">
    <property type="term" value="F:deacetylase activity"/>
    <property type="evidence" value="ECO:0007669"/>
    <property type="project" value="InterPro"/>
</dbReference>
<feature type="binding site" evidence="1">
    <location>
        <position position="278"/>
    </location>
    <ligand>
        <name>Zn(2+)</name>
        <dbReference type="ChEBI" id="CHEBI:29105"/>
        <label>1</label>
    </ligand>
</feature>
<dbReference type="NCBIfam" id="NF006689">
    <property type="entry name" value="PRK09237.1"/>
    <property type="match status" value="1"/>
</dbReference>
<keyword evidence="6" id="KW-1185">Reference proteome</keyword>
<feature type="site" description="Transition state stabilizer" evidence="3">
    <location>
        <position position="164"/>
    </location>
</feature>
<feature type="modified residue" description="N6-carboxylysine" evidence="2">
    <location>
        <position position="162"/>
    </location>
</feature>
<dbReference type="PIRSF" id="PIRSF039004">
    <property type="entry name" value="ADE_EF_0837"/>
    <property type="match status" value="1"/>
</dbReference>
<feature type="binding site" evidence="1">
    <location>
        <position position="69"/>
    </location>
    <ligand>
        <name>Zn(2+)</name>
        <dbReference type="ChEBI" id="CHEBI:29105"/>
        <label>1</label>
    </ligand>
</feature>
<dbReference type="GO" id="GO:0046872">
    <property type="term" value="F:metal ion binding"/>
    <property type="evidence" value="ECO:0007669"/>
    <property type="project" value="UniProtKB-KW"/>
</dbReference>
<keyword evidence="1" id="KW-0862">Zinc</keyword>
<name>A0A1H6V259_9FIRM</name>
<keyword evidence="1" id="KW-0479">Metal-binding</keyword>
<dbReference type="PANTHER" id="PTHR42717">
    <property type="entry name" value="DIHYDROOROTASE-RELATED"/>
    <property type="match status" value="1"/>
</dbReference>
<feature type="binding site" description="via carbamate group" evidence="1">
    <location>
        <position position="162"/>
    </location>
    <ligand>
        <name>Zn(2+)</name>
        <dbReference type="ChEBI" id="CHEBI:29105"/>
        <label>2</label>
    </ligand>
</feature>
<accession>A0A1H6V259</accession>
<feature type="binding site" evidence="1">
    <location>
        <position position="218"/>
    </location>
    <ligand>
        <name>Zn(2+)</name>
        <dbReference type="ChEBI" id="CHEBI:29105"/>
        <label>2</label>
    </ligand>
</feature>
<organism evidence="5 6">
    <name type="scientific">Propionispira arboris</name>
    <dbReference type="NCBI Taxonomy" id="84035"/>
    <lineage>
        <taxon>Bacteria</taxon>
        <taxon>Bacillati</taxon>
        <taxon>Bacillota</taxon>
        <taxon>Negativicutes</taxon>
        <taxon>Selenomonadales</taxon>
        <taxon>Selenomonadaceae</taxon>
        <taxon>Propionispira</taxon>
    </lineage>
</organism>
<feature type="binding site" evidence="1">
    <location>
        <position position="67"/>
    </location>
    <ligand>
        <name>Zn(2+)</name>
        <dbReference type="ChEBI" id="CHEBI:29105"/>
        <label>1</label>
    </ligand>
</feature>
<feature type="binding site" evidence="1">
    <location>
        <position position="195"/>
    </location>
    <ligand>
        <name>Zn(2+)</name>
        <dbReference type="ChEBI" id="CHEBI:29105"/>
        <label>2</label>
    </ligand>
</feature>
<evidence type="ECO:0000256" key="1">
    <source>
        <dbReference type="PIRSR" id="PIRSR039004-1"/>
    </source>
</evidence>
<dbReference type="PANTHER" id="PTHR42717:SF1">
    <property type="entry name" value="IMIDAZOLONEPROPIONASE AND RELATED AMIDOHYDROLASES"/>
    <property type="match status" value="1"/>
</dbReference>
<evidence type="ECO:0000256" key="3">
    <source>
        <dbReference type="PIRSR" id="PIRSR039004-3"/>
    </source>
</evidence>
<evidence type="ECO:0000313" key="6">
    <source>
        <dbReference type="Proteomes" id="UP000199662"/>
    </source>
</evidence>
<dbReference type="SUPFAM" id="SSF51338">
    <property type="entry name" value="Composite domain of metallo-dependent hydrolases"/>
    <property type="match status" value="1"/>
</dbReference>
<dbReference type="Pfam" id="PF01979">
    <property type="entry name" value="Amidohydro_1"/>
    <property type="match status" value="1"/>
</dbReference>
<dbReference type="SUPFAM" id="SSF51556">
    <property type="entry name" value="Metallo-dependent hydrolases"/>
    <property type="match status" value="1"/>
</dbReference>
<dbReference type="STRING" id="84035.SAMN05660742_102176"/>
<dbReference type="Proteomes" id="UP000199662">
    <property type="component" value="Unassembled WGS sequence"/>
</dbReference>